<keyword evidence="3" id="KW-1185">Reference proteome</keyword>
<feature type="compositionally biased region" description="Low complexity" evidence="1">
    <location>
        <begin position="111"/>
        <end position="150"/>
    </location>
</feature>
<feature type="region of interest" description="Disordered" evidence="1">
    <location>
        <begin position="103"/>
        <end position="155"/>
    </location>
</feature>
<organism evidence="2 3">
    <name type="scientific">Kineosporia succinea</name>
    <dbReference type="NCBI Taxonomy" id="84632"/>
    <lineage>
        <taxon>Bacteria</taxon>
        <taxon>Bacillati</taxon>
        <taxon>Actinomycetota</taxon>
        <taxon>Actinomycetes</taxon>
        <taxon>Kineosporiales</taxon>
        <taxon>Kineosporiaceae</taxon>
        <taxon>Kineosporia</taxon>
    </lineage>
</organism>
<dbReference type="RefSeq" id="WP_307242400.1">
    <property type="nucleotide sequence ID" value="NZ_JAUSQZ010000001.1"/>
</dbReference>
<gene>
    <name evidence="2" type="ORF">J2S57_002725</name>
</gene>
<reference evidence="2 3" key="1">
    <citation type="submission" date="2023-07" db="EMBL/GenBank/DDBJ databases">
        <title>Sequencing the genomes of 1000 actinobacteria strains.</title>
        <authorList>
            <person name="Klenk H.-P."/>
        </authorList>
    </citation>
    <scope>NUCLEOTIDE SEQUENCE [LARGE SCALE GENOMIC DNA]</scope>
    <source>
        <strain evidence="2 3">DSM 44388</strain>
    </source>
</reference>
<evidence type="ECO:0000256" key="1">
    <source>
        <dbReference type="SAM" id="MobiDB-lite"/>
    </source>
</evidence>
<protein>
    <submittedName>
        <fullName evidence="2">Uncharacterized protein</fullName>
    </submittedName>
</protein>
<comment type="caution">
    <text evidence="2">The sequence shown here is derived from an EMBL/GenBank/DDBJ whole genome shotgun (WGS) entry which is preliminary data.</text>
</comment>
<sequence>MASDLIGRRQMMQQRLDRVRDLELAIREQVDLISSRVGMTVEQFDFDGSFRASLASLAGLAARRPTFDIVLTVPSAPLGVRIQQLHGEVKVEVIELENAYAGDVRPRPTGAPSVSAAPSMPAAQSMPSMQPAASMPVAPQPQPATATATVGPQSMSEPGRQVIRGSLIPQSSGPITEPLGVVSSSITDAMPGASSEDLVVSDLAALLWEGLGDADGRP</sequence>
<dbReference type="EMBL" id="JAUSQZ010000001">
    <property type="protein sequence ID" value="MDP9826976.1"/>
    <property type="molecule type" value="Genomic_DNA"/>
</dbReference>
<accession>A0ABT9P2R2</accession>
<name>A0ABT9P2R2_9ACTN</name>
<proteinExistence type="predicted"/>
<dbReference type="Proteomes" id="UP001235712">
    <property type="component" value="Unassembled WGS sequence"/>
</dbReference>
<evidence type="ECO:0000313" key="3">
    <source>
        <dbReference type="Proteomes" id="UP001235712"/>
    </source>
</evidence>
<evidence type="ECO:0000313" key="2">
    <source>
        <dbReference type="EMBL" id="MDP9826976.1"/>
    </source>
</evidence>